<dbReference type="PANTHER" id="PTHR10908:SF0">
    <property type="entry name" value="SEROTONIN N-ACETYLTRANSFERASE"/>
    <property type="match status" value="1"/>
</dbReference>
<dbReference type="CDD" id="cd04301">
    <property type="entry name" value="NAT_SF"/>
    <property type="match status" value="1"/>
</dbReference>
<dbReference type="InterPro" id="IPR000182">
    <property type="entry name" value="GNAT_dom"/>
</dbReference>
<keyword evidence="2" id="KW-0012">Acyltransferase</keyword>
<evidence type="ECO:0000313" key="4">
    <source>
        <dbReference type="EMBL" id="MBM6704365.1"/>
    </source>
</evidence>
<dbReference type="SUPFAM" id="SSF55729">
    <property type="entry name" value="Acyl-CoA N-acyltransferases (Nat)"/>
    <property type="match status" value="1"/>
</dbReference>
<dbReference type="Gene3D" id="3.40.630.30">
    <property type="match status" value="1"/>
</dbReference>
<dbReference type="EMBL" id="JACJJC010000011">
    <property type="protein sequence ID" value="MBM6704365.1"/>
    <property type="molecule type" value="Genomic_DNA"/>
</dbReference>
<dbReference type="Pfam" id="PF00583">
    <property type="entry name" value="Acetyltransf_1"/>
    <property type="match status" value="1"/>
</dbReference>
<dbReference type="InterPro" id="IPR051635">
    <property type="entry name" value="SNAT-like"/>
</dbReference>
<accession>A0ABS2DUF7</accession>
<organism evidence="4 5">
    <name type="scientific">Sutterella massiliensis</name>
    <dbReference type="NCBI Taxonomy" id="1816689"/>
    <lineage>
        <taxon>Bacteria</taxon>
        <taxon>Pseudomonadati</taxon>
        <taxon>Pseudomonadota</taxon>
        <taxon>Betaproteobacteria</taxon>
        <taxon>Burkholderiales</taxon>
        <taxon>Sutterellaceae</taxon>
        <taxon>Sutterella</taxon>
    </lineage>
</organism>
<evidence type="ECO:0000313" key="5">
    <source>
        <dbReference type="Proteomes" id="UP000715095"/>
    </source>
</evidence>
<proteinExistence type="predicted"/>
<gene>
    <name evidence="4" type="ORF">H6A60_07695</name>
</gene>
<protein>
    <submittedName>
        <fullName evidence="4">GNAT family N-acetyltransferase</fullName>
    </submittedName>
</protein>
<dbReference type="PANTHER" id="PTHR10908">
    <property type="entry name" value="SEROTONIN N-ACETYLTRANSFERASE"/>
    <property type="match status" value="1"/>
</dbReference>
<reference evidence="4 5" key="1">
    <citation type="journal article" date="2021" name="Sci. Rep.">
        <title>The distribution of antibiotic resistance genes in chicken gut microbiota commensals.</title>
        <authorList>
            <person name="Juricova H."/>
            <person name="Matiasovicova J."/>
            <person name="Kubasova T."/>
            <person name="Cejkova D."/>
            <person name="Rychlik I."/>
        </authorList>
    </citation>
    <scope>NUCLEOTIDE SEQUENCE [LARGE SCALE GENOMIC DNA]</scope>
    <source>
        <strain evidence="4 5">An829</strain>
    </source>
</reference>
<dbReference type="InterPro" id="IPR016181">
    <property type="entry name" value="Acyl_CoA_acyltransferase"/>
</dbReference>
<dbReference type="Proteomes" id="UP000715095">
    <property type="component" value="Unassembled WGS sequence"/>
</dbReference>
<evidence type="ECO:0000259" key="3">
    <source>
        <dbReference type="PROSITE" id="PS51186"/>
    </source>
</evidence>
<evidence type="ECO:0000256" key="2">
    <source>
        <dbReference type="ARBA" id="ARBA00023315"/>
    </source>
</evidence>
<comment type="caution">
    <text evidence="4">The sequence shown here is derived from an EMBL/GenBank/DDBJ whole genome shotgun (WGS) entry which is preliminary data.</text>
</comment>
<name>A0ABS2DUF7_9BURK</name>
<sequence length="161" mass="17945">MKDVDTLTEIEAESFPPAEKATRESFEKRLAAFADCFLILEENGRAVGLIDGMVTNEPKIRDEMFSNAELHDPRGKWQSIFGLAVRPQDRKKGYASALLRSFIEKARQEGRAGVILTCKAELIDFYSRFGFVSSGVSASVHGGAVWYDMTLTFDRSAQAQN</sequence>
<keyword evidence="5" id="KW-1185">Reference proteome</keyword>
<keyword evidence="1" id="KW-0808">Transferase</keyword>
<dbReference type="PROSITE" id="PS51186">
    <property type="entry name" value="GNAT"/>
    <property type="match status" value="1"/>
</dbReference>
<evidence type="ECO:0000256" key="1">
    <source>
        <dbReference type="ARBA" id="ARBA00022679"/>
    </source>
</evidence>
<feature type="domain" description="N-acetyltransferase" evidence="3">
    <location>
        <begin position="1"/>
        <end position="152"/>
    </location>
</feature>